<reference evidence="6" key="2">
    <citation type="submission" date="2014-06" db="EMBL/GenBank/DDBJ databases">
        <title>The complete genome of Blastobotrys (Arxula) adeninivorans LS3 - a yeast of biotechnological interest.</title>
        <authorList>
            <person name="Kunze G."/>
            <person name="Gaillardin C."/>
            <person name="Czernicka M."/>
            <person name="Durrens P."/>
            <person name="Martin T."/>
            <person name="Boer E."/>
            <person name="Gabaldon T."/>
            <person name="Cruz J."/>
            <person name="Talla E."/>
            <person name="Marck C."/>
            <person name="Goffeau A."/>
            <person name="Barbe V."/>
            <person name="Baret P."/>
            <person name="Baronian K."/>
            <person name="Beier S."/>
            <person name="Bleykasten C."/>
            <person name="Bode R."/>
            <person name="Casaregola S."/>
            <person name="Despons L."/>
            <person name="Fairhead C."/>
            <person name="Giersberg M."/>
            <person name="Gierski P."/>
            <person name="Hahnel U."/>
            <person name="Hartmann A."/>
            <person name="Jankowska D."/>
            <person name="Jubin C."/>
            <person name="Jung P."/>
            <person name="Lafontaine I."/>
            <person name="Leh-Louis V."/>
            <person name="Lemaire M."/>
            <person name="Marcet-Houben M."/>
            <person name="Mascher M."/>
            <person name="Morel G."/>
            <person name="Richard G.-F."/>
            <person name="Riechen J."/>
            <person name="Sacerdot C."/>
            <person name="Sarkar A."/>
            <person name="Savel G."/>
            <person name="Schacherer J."/>
            <person name="Sherman D."/>
            <person name="Straub M.-L."/>
            <person name="Stein N."/>
            <person name="Thierry A."/>
            <person name="Trautwein-Schult A."/>
            <person name="Westhof E."/>
            <person name="Worch S."/>
            <person name="Dujon B."/>
            <person name="Souciet J.-L."/>
            <person name="Wincker P."/>
            <person name="Scholz U."/>
            <person name="Neuveglise N."/>
        </authorList>
    </citation>
    <scope>NUCLEOTIDE SEQUENCE</scope>
    <source>
        <strain evidence="6">LS3</strain>
    </source>
</reference>
<dbReference type="SMART" id="SM00478">
    <property type="entry name" value="ENDO3c"/>
    <property type="match status" value="1"/>
</dbReference>
<feature type="region of interest" description="Disordered" evidence="4">
    <location>
        <begin position="367"/>
        <end position="392"/>
    </location>
</feature>
<keyword evidence="2" id="KW-0227">DNA damage</keyword>
<gene>
    <name evidence="6" type="ORF">GNLVRS02_ARAD1D43252g</name>
</gene>
<dbReference type="InterPro" id="IPR011257">
    <property type="entry name" value="DNA_glycosylase"/>
</dbReference>
<feature type="region of interest" description="Disordered" evidence="4">
    <location>
        <begin position="35"/>
        <end position="59"/>
    </location>
</feature>
<dbReference type="Gene3D" id="1.10.340.30">
    <property type="entry name" value="Hypothetical protein, domain 2"/>
    <property type="match status" value="1"/>
</dbReference>
<comment type="similarity">
    <text evidence="1">Belongs to the alkylbase DNA glycosidase AlkA family.</text>
</comment>
<feature type="domain" description="HhH-GPD" evidence="5">
    <location>
        <begin position="150"/>
        <end position="304"/>
    </location>
</feature>
<organism evidence="6">
    <name type="scientific">Blastobotrys adeninivorans</name>
    <name type="common">Yeast</name>
    <name type="synonym">Arxula adeninivorans</name>
    <dbReference type="NCBI Taxonomy" id="409370"/>
    <lineage>
        <taxon>Eukaryota</taxon>
        <taxon>Fungi</taxon>
        <taxon>Dikarya</taxon>
        <taxon>Ascomycota</taxon>
        <taxon>Saccharomycotina</taxon>
        <taxon>Dipodascomycetes</taxon>
        <taxon>Dipodascales</taxon>
        <taxon>Trichomonascaceae</taxon>
        <taxon>Blastobotrys</taxon>
    </lineage>
</organism>
<dbReference type="FunFam" id="1.10.340.30:FF:000004">
    <property type="entry name" value="DNA-3-methyladenine glycosylase II"/>
    <property type="match status" value="1"/>
</dbReference>
<dbReference type="GO" id="GO:0043916">
    <property type="term" value="F:DNA-7-methylguanine glycosylase activity"/>
    <property type="evidence" value="ECO:0007669"/>
    <property type="project" value="TreeGrafter"/>
</dbReference>
<name>A0A060TCK5_BLAAD</name>
<evidence type="ECO:0000313" key="6">
    <source>
        <dbReference type="EMBL" id="CDP38815.1"/>
    </source>
</evidence>
<dbReference type="GO" id="GO:0032993">
    <property type="term" value="C:protein-DNA complex"/>
    <property type="evidence" value="ECO:0007669"/>
    <property type="project" value="TreeGrafter"/>
</dbReference>
<feature type="compositionally biased region" description="Basic and acidic residues" evidence="4">
    <location>
        <begin position="309"/>
        <end position="323"/>
    </location>
</feature>
<dbReference type="InterPro" id="IPR003265">
    <property type="entry name" value="HhH-GPD_domain"/>
</dbReference>
<dbReference type="GO" id="GO:0008725">
    <property type="term" value="F:DNA-3-methyladenine glycosylase activity"/>
    <property type="evidence" value="ECO:0007669"/>
    <property type="project" value="TreeGrafter"/>
</dbReference>
<protein>
    <submittedName>
        <fullName evidence="6">ARAD1D43252p</fullName>
    </submittedName>
</protein>
<dbReference type="Gene3D" id="1.10.1670.40">
    <property type="match status" value="1"/>
</dbReference>
<evidence type="ECO:0000256" key="4">
    <source>
        <dbReference type="SAM" id="MobiDB-lite"/>
    </source>
</evidence>
<dbReference type="GO" id="GO:0005634">
    <property type="term" value="C:nucleus"/>
    <property type="evidence" value="ECO:0007669"/>
    <property type="project" value="TreeGrafter"/>
</dbReference>
<evidence type="ECO:0000256" key="3">
    <source>
        <dbReference type="ARBA" id="ARBA00023204"/>
    </source>
</evidence>
<dbReference type="PANTHER" id="PTHR43003">
    <property type="entry name" value="DNA-3-METHYLADENINE GLYCOSYLASE"/>
    <property type="match status" value="1"/>
</dbReference>
<accession>A0A060TCK5</accession>
<evidence type="ECO:0000256" key="1">
    <source>
        <dbReference type="ARBA" id="ARBA00010817"/>
    </source>
</evidence>
<evidence type="ECO:0000259" key="5">
    <source>
        <dbReference type="SMART" id="SM00478"/>
    </source>
</evidence>
<dbReference type="Pfam" id="PF00730">
    <property type="entry name" value="HhH-GPD"/>
    <property type="match status" value="1"/>
</dbReference>
<dbReference type="SUPFAM" id="SSF48150">
    <property type="entry name" value="DNA-glycosylase"/>
    <property type="match status" value="1"/>
</dbReference>
<keyword evidence="3" id="KW-0234">DNA repair</keyword>
<dbReference type="PANTHER" id="PTHR43003:SF5">
    <property type="entry name" value="DNA-3-METHYLADENINE GLYCOSYLASE"/>
    <property type="match status" value="1"/>
</dbReference>
<dbReference type="PhylomeDB" id="A0A060TCK5"/>
<dbReference type="AlphaFoldDB" id="A0A060TCK5"/>
<dbReference type="GO" id="GO:0032131">
    <property type="term" value="F:alkylated DNA binding"/>
    <property type="evidence" value="ECO:0007669"/>
    <property type="project" value="TreeGrafter"/>
</dbReference>
<dbReference type="GO" id="GO:0006307">
    <property type="term" value="P:DNA alkylation repair"/>
    <property type="evidence" value="ECO:0007669"/>
    <property type="project" value="TreeGrafter"/>
</dbReference>
<proteinExistence type="inferred from homology"/>
<feature type="compositionally biased region" description="Polar residues" evidence="4">
    <location>
        <begin position="35"/>
        <end position="48"/>
    </location>
</feature>
<sequence length="392" mass="44174">MLRLGRLRSRMPAITRSRATQRTVVYQRDSTISDVNGTASKNKSNGNSLKIEDVPQTPKSKRTIDVIPSLNSVPSTPTKSKFRPSVPVEPLSNDVLGKYMEEFSKGLQYVLTVDPSLRPVIETSTFTPFLTETVASDTMTCFQHLARGICAQQVSGAAAKSILAKFVRLFYPDLEPGTELGHFPTPKMVREKPLDTLRSAGLSARKAEYIWGLAEAFSNGTISEEKLKTDDDDTVVDELVALKGLGPWSADMFLLFCLRRMDVFSIGDLGVQRGMANYIQQRPWIMQELKQVDWSIPLDGLHSPGKSSRAKDRKLAKTKDGAKSKWKVHDKRTMEWVAHQFRPYRSVFQMILWKLSSIDLDVLEKTKKEEASEDQEDSQNLSPENTSEKELW</sequence>
<reference evidence="6" key="1">
    <citation type="submission" date="2014-02" db="EMBL/GenBank/DDBJ databases">
        <authorList>
            <person name="Genoscope - CEA"/>
        </authorList>
    </citation>
    <scope>NUCLEOTIDE SEQUENCE</scope>
    <source>
        <strain evidence="6">LS3</strain>
    </source>
</reference>
<dbReference type="EMBL" id="HG937694">
    <property type="protein sequence ID" value="CDP38815.1"/>
    <property type="molecule type" value="Genomic_DNA"/>
</dbReference>
<evidence type="ECO:0000256" key="2">
    <source>
        <dbReference type="ARBA" id="ARBA00022763"/>
    </source>
</evidence>
<dbReference type="InterPro" id="IPR051912">
    <property type="entry name" value="Alkylbase_DNA_Glycosylase/TA"/>
</dbReference>
<dbReference type="CDD" id="cd00056">
    <property type="entry name" value="ENDO3c"/>
    <property type="match status" value="1"/>
</dbReference>
<dbReference type="GO" id="GO:0006285">
    <property type="term" value="P:base-excision repair, AP site formation"/>
    <property type="evidence" value="ECO:0007669"/>
    <property type="project" value="TreeGrafter"/>
</dbReference>
<feature type="region of interest" description="Disordered" evidence="4">
    <location>
        <begin position="303"/>
        <end position="326"/>
    </location>
</feature>